<dbReference type="EMBL" id="BAAAEW010000021">
    <property type="protein sequence ID" value="GAA0754898.1"/>
    <property type="molecule type" value="Genomic_DNA"/>
</dbReference>
<dbReference type="PROSITE" id="PS50928">
    <property type="entry name" value="ABC_TM1"/>
    <property type="match status" value="1"/>
</dbReference>
<dbReference type="Proteomes" id="UP001500279">
    <property type="component" value="Unassembled WGS sequence"/>
</dbReference>
<feature type="transmembrane region" description="Helical" evidence="7">
    <location>
        <begin position="277"/>
        <end position="295"/>
    </location>
</feature>
<evidence type="ECO:0000259" key="8">
    <source>
        <dbReference type="PROSITE" id="PS50928"/>
    </source>
</evidence>
<evidence type="ECO:0000256" key="2">
    <source>
        <dbReference type="ARBA" id="ARBA00022448"/>
    </source>
</evidence>
<dbReference type="PANTHER" id="PTHR30193">
    <property type="entry name" value="ABC TRANSPORTER PERMEASE PROTEIN"/>
    <property type="match status" value="1"/>
</dbReference>
<comment type="similarity">
    <text evidence="7">Belongs to the binding-protein-dependent transport system permease family.</text>
</comment>
<evidence type="ECO:0000313" key="9">
    <source>
        <dbReference type="EMBL" id="GAA0754898.1"/>
    </source>
</evidence>
<reference evidence="10" key="1">
    <citation type="journal article" date="2019" name="Int. J. Syst. Evol. Microbiol.">
        <title>The Global Catalogue of Microorganisms (GCM) 10K type strain sequencing project: providing services to taxonomists for standard genome sequencing and annotation.</title>
        <authorList>
            <consortium name="The Broad Institute Genomics Platform"/>
            <consortium name="The Broad Institute Genome Sequencing Center for Infectious Disease"/>
            <person name="Wu L."/>
            <person name="Ma J."/>
        </authorList>
    </citation>
    <scope>NUCLEOTIDE SEQUENCE [LARGE SCALE GENOMIC DNA]</scope>
    <source>
        <strain evidence="10">JCM 15503</strain>
    </source>
</reference>
<dbReference type="InterPro" id="IPR000515">
    <property type="entry name" value="MetI-like"/>
</dbReference>
<dbReference type="RefSeq" id="WP_141286702.1">
    <property type="nucleotide sequence ID" value="NZ_BAAAEW010000021.1"/>
</dbReference>
<gene>
    <name evidence="9" type="ORF">GCM10009107_31840</name>
</gene>
<protein>
    <submittedName>
        <fullName evidence="9">Sugar ABC transporter permease</fullName>
    </submittedName>
</protein>
<keyword evidence="6 7" id="KW-0472">Membrane</keyword>
<keyword evidence="4 7" id="KW-0812">Transmembrane</keyword>
<organism evidence="9 10">
    <name type="scientific">Ideonella azotifigens</name>
    <dbReference type="NCBI Taxonomy" id="513160"/>
    <lineage>
        <taxon>Bacteria</taxon>
        <taxon>Pseudomonadati</taxon>
        <taxon>Pseudomonadota</taxon>
        <taxon>Betaproteobacteria</taxon>
        <taxon>Burkholderiales</taxon>
        <taxon>Sphaerotilaceae</taxon>
        <taxon>Ideonella</taxon>
    </lineage>
</organism>
<dbReference type="InterPro" id="IPR051393">
    <property type="entry name" value="ABC_transporter_permease"/>
</dbReference>
<dbReference type="SUPFAM" id="SSF161098">
    <property type="entry name" value="MetI-like"/>
    <property type="match status" value="2"/>
</dbReference>
<evidence type="ECO:0000256" key="7">
    <source>
        <dbReference type="RuleBase" id="RU363032"/>
    </source>
</evidence>
<feature type="domain" description="ABC transmembrane type-1" evidence="8">
    <location>
        <begin position="130"/>
        <end position="345"/>
    </location>
</feature>
<keyword evidence="5 7" id="KW-1133">Transmembrane helix</keyword>
<keyword evidence="10" id="KW-1185">Reference proteome</keyword>
<accession>A0ABP3VEJ6</accession>
<evidence type="ECO:0000313" key="10">
    <source>
        <dbReference type="Proteomes" id="UP001500279"/>
    </source>
</evidence>
<dbReference type="CDD" id="cd06261">
    <property type="entry name" value="TM_PBP2"/>
    <property type="match status" value="1"/>
</dbReference>
<feature type="transmembrane region" description="Helical" evidence="7">
    <location>
        <begin position="218"/>
        <end position="241"/>
    </location>
</feature>
<evidence type="ECO:0000256" key="1">
    <source>
        <dbReference type="ARBA" id="ARBA00004651"/>
    </source>
</evidence>
<feature type="transmembrane region" description="Helical" evidence="7">
    <location>
        <begin position="167"/>
        <end position="187"/>
    </location>
</feature>
<dbReference type="Gene3D" id="1.10.3720.10">
    <property type="entry name" value="MetI-like"/>
    <property type="match status" value="1"/>
</dbReference>
<keyword evidence="3" id="KW-1003">Cell membrane</keyword>
<comment type="caution">
    <text evidence="9">The sequence shown here is derived from an EMBL/GenBank/DDBJ whole genome shotgun (WGS) entry which is preliminary data.</text>
</comment>
<evidence type="ECO:0000256" key="6">
    <source>
        <dbReference type="ARBA" id="ARBA00023136"/>
    </source>
</evidence>
<sequence>MASDPNSRLAQAHWSEVAVLAGPALLLFAAFVLLPFALAVGFSFTNVKLLQTERIEWTGLDNYTRMFALKVVDAPPAASETERELPQRQWRRMKREAPAGLDGYQYLGDVSLAGRHYLVGARDPQFLRSIANTFLFALMVVPLQTALAFAMALWVNHGFRGRVVLRTVFFSPVVTSMVVVAAVWGLILHTEAGLANQLLRVIFGDNAPQPDWLGDPHLAMLSIAIMSAWQGAGFQMLIFLAGLQGISIDQYEAADVMGASRWQKFVYITLPGLKRTLVFVALSTTIMAFGLFTQVDVLTGGGPMDSTSTLIFHSMRVGFREQDIAYGSAMTLFFFVFVLLLSLGQKKLLERSSR</sequence>
<name>A0ABP3VEJ6_9BURK</name>
<feature type="transmembrane region" description="Helical" evidence="7">
    <location>
        <begin position="324"/>
        <end position="344"/>
    </location>
</feature>
<dbReference type="InterPro" id="IPR035906">
    <property type="entry name" value="MetI-like_sf"/>
</dbReference>
<comment type="subcellular location">
    <subcellularLocation>
        <location evidence="1 7">Cell membrane</location>
        <topology evidence="1 7">Multi-pass membrane protein</topology>
    </subcellularLocation>
</comment>
<feature type="transmembrane region" description="Helical" evidence="7">
    <location>
        <begin position="17"/>
        <end position="44"/>
    </location>
</feature>
<evidence type="ECO:0000256" key="3">
    <source>
        <dbReference type="ARBA" id="ARBA00022475"/>
    </source>
</evidence>
<dbReference type="PANTHER" id="PTHR30193:SF37">
    <property type="entry name" value="INNER MEMBRANE ABC TRANSPORTER PERMEASE PROTEIN YCJO"/>
    <property type="match status" value="1"/>
</dbReference>
<feature type="transmembrane region" description="Helical" evidence="7">
    <location>
        <begin position="134"/>
        <end position="155"/>
    </location>
</feature>
<keyword evidence="2 7" id="KW-0813">Transport</keyword>
<dbReference type="Pfam" id="PF00528">
    <property type="entry name" value="BPD_transp_1"/>
    <property type="match status" value="1"/>
</dbReference>
<evidence type="ECO:0000256" key="4">
    <source>
        <dbReference type="ARBA" id="ARBA00022692"/>
    </source>
</evidence>
<evidence type="ECO:0000256" key="5">
    <source>
        <dbReference type="ARBA" id="ARBA00022989"/>
    </source>
</evidence>
<proteinExistence type="inferred from homology"/>